<sequence length="757" mass="84393">MRFLLVTCGLLTWFSISLEAGERPNIILIMADDLGVEGLGCYGGKSYATPRLDQLASQGLKFEHAYAQPLCTNTRVQLMTGLYNNRNWKYFGILDPDSRTFGHYLQEAGYQTCIAGKWQLQSYDPPDYPGAHLRRDTGMRVDQAGFDSYALWHIGHTEDKGSRYARPLINRNGKFIEDTDDLYGPDLWVNFICDYVKDSEDSSKPFFIYYPMALPHWPMVPTPDSKEWADPSRRDEEDTRYFKDMVEYMDQCVGRIVDCVDEQQLTENTLILFYSDNGTHQDITSQTQAGPVKGGKGLTTNAGTHVPLIARWPGTIQPGINSNLVDSTDFLPTLMEAAGQPLEENSDLDGISFFPQLTGQPGPTRPWVFCHYDPRPGWDKDQFDHIRFARDKRFKLYGNGELYDVSADPLEQHPVAEVEACTAATDARENLQAVLEKMPDPEPAPRDPLHFNATAQAQLVPQNSTLELVWDEGKFTEGPVVREDGAILFSDVRQKTIFCYDPDTGKTKIFRKHSGAANGLAMTAQQELIACEGADGGNRRVSITQPGQRPKTLVDNWRGKKLNSPNDVALAPNGRIYFTDPRYGSSEGRELSFEGVYFVQDGQAHLATREVERPNGILISADGQTAYVADNNNEYGGARKLYRFAIQDDGTFSARKELFDFGMGRRGIDGMTFDAAGRIYATAGSGIDAGVYVFGPNGEQLAVISVPDLPTNCTFGGKSEQHALYITAQTKRDSDNAPFGLFRIELSLSTADEVRKE</sequence>
<dbReference type="InterPro" id="IPR050738">
    <property type="entry name" value="Sulfatase"/>
</dbReference>
<dbReference type="Pfam" id="PF00884">
    <property type="entry name" value="Sulfatase"/>
    <property type="match status" value="1"/>
</dbReference>
<dbReference type="Gene3D" id="2.120.10.30">
    <property type="entry name" value="TolB, C-terminal domain"/>
    <property type="match status" value="1"/>
</dbReference>
<evidence type="ECO:0000259" key="3">
    <source>
        <dbReference type="Pfam" id="PF00884"/>
    </source>
</evidence>
<dbReference type="CDD" id="cd16151">
    <property type="entry name" value="sulfatase_like"/>
    <property type="match status" value="1"/>
</dbReference>
<dbReference type="PANTHER" id="PTHR42693:SF53">
    <property type="entry name" value="ENDO-4-O-SULFATASE"/>
    <property type="match status" value="1"/>
</dbReference>
<dbReference type="RefSeq" id="WP_013629558.1">
    <property type="nucleotide sequence ID" value="NC_015174.1"/>
</dbReference>
<comment type="similarity">
    <text evidence="1">Belongs to the sulfatase family.</text>
</comment>
<dbReference type="SUPFAM" id="SSF63829">
    <property type="entry name" value="Calcium-dependent phosphotriesterase"/>
    <property type="match status" value="1"/>
</dbReference>
<keyword evidence="6" id="KW-1185">Reference proteome</keyword>
<dbReference type="InterPro" id="IPR013658">
    <property type="entry name" value="SGL"/>
</dbReference>
<evidence type="ECO:0000259" key="4">
    <source>
        <dbReference type="Pfam" id="PF08450"/>
    </source>
</evidence>
<dbReference type="AlphaFoldDB" id="F0SK80"/>
<dbReference type="GO" id="GO:0004065">
    <property type="term" value="F:arylsulfatase activity"/>
    <property type="evidence" value="ECO:0007669"/>
    <property type="project" value="TreeGrafter"/>
</dbReference>
<reference evidence="6" key="1">
    <citation type="submission" date="2011-02" db="EMBL/GenBank/DDBJ databases">
        <title>The complete genome of Planctomyces brasiliensis DSM 5305.</title>
        <authorList>
            <person name="Lucas S."/>
            <person name="Copeland A."/>
            <person name="Lapidus A."/>
            <person name="Bruce D."/>
            <person name="Goodwin L."/>
            <person name="Pitluck S."/>
            <person name="Kyrpides N."/>
            <person name="Mavromatis K."/>
            <person name="Pagani I."/>
            <person name="Ivanova N."/>
            <person name="Ovchinnikova G."/>
            <person name="Lu M."/>
            <person name="Detter J.C."/>
            <person name="Han C."/>
            <person name="Land M."/>
            <person name="Hauser L."/>
            <person name="Markowitz V."/>
            <person name="Cheng J.-F."/>
            <person name="Hugenholtz P."/>
            <person name="Woyke T."/>
            <person name="Wu D."/>
            <person name="Tindall B."/>
            <person name="Pomrenke H.G."/>
            <person name="Brambilla E."/>
            <person name="Klenk H.-P."/>
            <person name="Eisen J.A."/>
        </authorList>
    </citation>
    <scope>NUCLEOTIDE SEQUENCE [LARGE SCALE GENOMIC DNA]</scope>
    <source>
        <strain evidence="6">ATCC 49424 / DSM 5305 / JCM 21570 / NBRC 103401 / IFAM 1448</strain>
    </source>
</reference>
<keyword evidence="2" id="KW-0378">Hydrolase</keyword>
<feature type="domain" description="SMP-30/Gluconolactonase/LRE-like region" evidence="4">
    <location>
        <begin position="475"/>
        <end position="728"/>
    </location>
</feature>
<evidence type="ECO:0000256" key="2">
    <source>
        <dbReference type="ARBA" id="ARBA00022801"/>
    </source>
</evidence>
<proteinExistence type="inferred from homology"/>
<dbReference type="EMBL" id="CP002546">
    <property type="protein sequence ID" value="ADY60837.1"/>
    <property type="molecule type" value="Genomic_DNA"/>
</dbReference>
<name>F0SK80_RUBBR</name>
<dbReference type="OrthoDB" id="272794at2"/>
<dbReference type="SUPFAM" id="SSF53649">
    <property type="entry name" value="Alkaline phosphatase-like"/>
    <property type="match status" value="1"/>
</dbReference>
<evidence type="ECO:0000313" key="6">
    <source>
        <dbReference type="Proteomes" id="UP000006860"/>
    </source>
</evidence>
<protein>
    <submittedName>
        <fullName evidence="5">Sulfatase</fullName>
    </submittedName>
</protein>
<dbReference type="InterPro" id="IPR011042">
    <property type="entry name" value="6-blade_b-propeller_TolB-like"/>
</dbReference>
<accession>F0SK80</accession>
<dbReference type="PANTHER" id="PTHR42693">
    <property type="entry name" value="ARYLSULFATASE FAMILY MEMBER"/>
    <property type="match status" value="1"/>
</dbReference>
<dbReference type="eggNOG" id="COG3119">
    <property type="taxonomic scope" value="Bacteria"/>
</dbReference>
<dbReference type="InterPro" id="IPR000917">
    <property type="entry name" value="Sulfatase_N"/>
</dbReference>
<dbReference type="eggNOG" id="COG3386">
    <property type="taxonomic scope" value="Bacteria"/>
</dbReference>
<gene>
    <name evidence="5" type="ordered locus">Plabr_3240</name>
</gene>
<feature type="domain" description="Sulfatase N-terminal" evidence="3">
    <location>
        <begin position="24"/>
        <end position="339"/>
    </location>
</feature>
<evidence type="ECO:0000256" key="1">
    <source>
        <dbReference type="ARBA" id="ARBA00008779"/>
    </source>
</evidence>
<dbReference type="HOGENOM" id="CLU_367958_0_0_0"/>
<dbReference type="Proteomes" id="UP000006860">
    <property type="component" value="Chromosome"/>
</dbReference>
<dbReference type="Pfam" id="PF08450">
    <property type="entry name" value="SGL"/>
    <property type="match status" value="1"/>
</dbReference>
<dbReference type="Gene3D" id="3.40.720.10">
    <property type="entry name" value="Alkaline Phosphatase, subunit A"/>
    <property type="match status" value="1"/>
</dbReference>
<organism evidence="5 6">
    <name type="scientific">Rubinisphaera brasiliensis (strain ATCC 49424 / DSM 5305 / JCM 21570 / IAM 15109 / NBRC 103401 / IFAM 1448)</name>
    <name type="common">Planctomyces brasiliensis</name>
    <dbReference type="NCBI Taxonomy" id="756272"/>
    <lineage>
        <taxon>Bacteria</taxon>
        <taxon>Pseudomonadati</taxon>
        <taxon>Planctomycetota</taxon>
        <taxon>Planctomycetia</taxon>
        <taxon>Planctomycetales</taxon>
        <taxon>Planctomycetaceae</taxon>
        <taxon>Rubinisphaera</taxon>
    </lineage>
</organism>
<dbReference type="KEGG" id="pbs:Plabr_3240"/>
<evidence type="ECO:0000313" key="5">
    <source>
        <dbReference type="EMBL" id="ADY60837.1"/>
    </source>
</evidence>
<dbReference type="InterPro" id="IPR017850">
    <property type="entry name" value="Alkaline_phosphatase_core_sf"/>
</dbReference>
<dbReference type="STRING" id="756272.Plabr_3240"/>